<feature type="binding site" evidence="3">
    <location>
        <position position="199"/>
    </location>
    <ligand>
        <name>dimethylallyl diphosphate</name>
        <dbReference type="ChEBI" id="CHEBI:57623"/>
    </ligand>
</feature>
<evidence type="ECO:0000313" key="4">
    <source>
        <dbReference type="EMBL" id="TDZ35922.1"/>
    </source>
</evidence>
<dbReference type="NCBIfam" id="TIGR03429">
    <property type="entry name" value="arom_pren_DMATS"/>
    <property type="match status" value="1"/>
</dbReference>
<feature type="binding site" evidence="3">
    <location>
        <position position="270"/>
    </location>
    <ligand>
        <name>dimethylallyl diphosphate</name>
        <dbReference type="ChEBI" id="CHEBI:57623"/>
    </ligand>
</feature>
<dbReference type="GO" id="GO:0009820">
    <property type="term" value="P:alkaloid metabolic process"/>
    <property type="evidence" value="ECO:0007669"/>
    <property type="project" value="InterPro"/>
</dbReference>
<dbReference type="GO" id="GO:0016765">
    <property type="term" value="F:transferase activity, transferring alkyl or aryl (other than methyl) groups"/>
    <property type="evidence" value="ECO:0007669"/>
    <property type="project" value="InterPro"/>
</dbReference>
<dbReference type="InterPro" id="IPR012148">
    <property type="entry name" value="ABBA_DMATS-like"/>
</dbReference>
<dbReference type="InterPro" id="IPR033964">
    <property type="entry name" value="ABBA"/>
</dbReference>
<dbReference type="PANTHER" id="PTHR40627">
    <property type="entry name" value="INDOLE PRENYLTRANSFERASE TDIB-RELATED"/>
    <property type="match status" value="1"/>
</dbReference>
<evidence type="ECO:0000256" key="1">
    <source>
        <dbReference type="ARBA" id="ARBA00010209"/>
    </source>
</evidence>
<dbReference type="EMBL" id="QAPG01000036">
    <property type="protein sequence ID" value="TDZ35922.1"/>
    <property type="molecule type" value="Genomic_DNA"/>
</dbReference>
<feature type="binding site" evidence="3">
    <location>
        <position position="272"/>
    </location>
    <ligand>
        <name>dimethylallyl diphosphate</name>
        <dbReference type="ChEBI" id="CHEBI:57623"/>
    </ligand>
</feature>
<evidence type="ECO:0000256" key="3">
    <source>
        <dbReference type="PIRSR" id="PIRSR000509-1"/>
    </source>
</evidence>
<dbReference type="Proteomes" id="UP000295083">
    <property type="component" value="Unassembled WGS sequence"/>
</dbReference>
<protein>
    <submittedName>
        <fullName evidence="4">4-O-dimethylallyl-L-tyrosine synthase</fullName>
    </submittedName>
</protein>
<name>A0A4R8QB56_9PEZI</name>
<feature type="binding site" evidence="3">
    <location>
        <position position="415"/>
    </location>
    <ligand>
        <name>dimethylallyl diphosphate</name>
        <dbReference type="ChEBI" id="CHEBI:57623"/>
    </ligand>
</feature>
<accession>A0A4R8QB56</accession>
<sequence length="433" mass="49179">MGEMIVSHEPWDFLNSVLRFRDDDSQFWWDRTGRMFSQLLKHAGYSAQEQYRELNFYSLFVAPELGPAPDRHGNVGRWRSPGTPDSTPIDFSWEWGRRDDRATVRYSFEPIGPLAGTPSDPLNSHATDDWIAKLRQQNMVPGLDLEWYDHFTRHILPRGDDDDDTGRTSKTADRFVEETTPKAGTVVALDIEKTGPVMKMYIYPGLKAEELGITNLELVERAIRGLPADQLASLGAEPLLEFLREGTRRYDFETGILAIDCLAPRDARIKVYVRARHTTLEYMMDCITLGGRLDMSGEALGDLRAFWETFLAAAPDVLAAEAPGRASPGFYYTLGCGRPISPKVYISPQYFCASDADVLRRLRGFFATRRTDRMMDSYEQAMVDIFGRKTLESRCGSHYYVGCALAKGELRVVTYLSPQSFDCERDRINSRKP</sequence>
<comment type="caution">
    <text evidence="4">The sequence shown here is derived from an EMBL/GenBank/DDBJ whole genome shotgun (WGS) entry which is preliminary data.</text>
</comment>
<dbReference type="SFLD" id="SFLDG01162">
    <property type="entry name" value="I"/>
    <property type="match status" value="1"/>
</dbReference>
<feature type="binding site" evidence="3">
    <location>
        <position position="345"/>
    </location>
    <ligand>
        <name>dimethylallyl diphosphate</name>
        <dbReference type="ChEBI" id="CHEBI:57623"/>
    </ligand>
</feature>
<keyword evidence="5" id="KW-1185">Reference proteome</keyword>
<gene>
    <name evidence="4" type="primary">tcpD</name>
    <name evidence="4" type="ORF">C8035_v008417</name>
</gene>
<dbReference type="CDD" id="cd13929">
    <property type="entry name" value="PT-DMATS_CymD"/>
    <property type="match status" value="1"/>
</dbReference>
<comment type="similarity">
    <text evidence="1">Belongs to the tryptophan dimethylallyltransferase family.</text>
</comment>
<reference evidence="4 5" key="1">
    <citation type="submission" date="2018-11" db="EMBL/GenBank/DDBJ databases">
        <title>Genome sequence and assembly of Colletotrichum spinosum.</title>
        <authorList>
            <person name="Gan P."/>
            <person name="Shirasu K."/>
        </authorList>
    </citation>
    <scope>NUCLEOTIDE SEQUENCE [LARGE SCALE GENOMIC DNA]</scope>
    <source>
        <strain evidence="4 5">CBS 515.97</strain>
    </source>
</reference>
<feature type="binding site" evidence="3">
    <location>
        <position position="203"/>
    </location>
    <ligand>
        <name>L-tryptophan</name>
        <dbReference type="ChEBI" id="CHEBI:57912"/>
    </ligand>
</feature>
<proteinExistence type="inferred from homology"/>
<evidence type="ECO:0000313" key="5">
    <source>
        <dbReference type="Proteomes" id="UP000295083"/>
    </source>
</evidence>
<feature type="binding site" evidence="3">
    <location>
        <position position="268"/>
    </location>
    <ligand>
        <name>dimethylallyl diphosphate</name>
        <dbReference type="ChEBI" id="CHEBI:57623"/>
    </ligand>
</feature>
<dbReference type="InterPro" id="IPR017795">
    <property type="entry name" value="ABBA_NscD-like"/>
</dbReference>
<feature type="binding site" evidence="3">
    <location>
        <position position="201"/>
    </location>
    <ligand>
        <name>dimethylallyl diphosphate</name>
        <dbReference type="ChEBI" id="CHEBI:57623"/>
    </ligand>
</feature>
<dbReference type="Pfam" id="PF11991">
    <property type="entry name" value="Trp_DMAT"/>
    <property type="match status" value="1"/>
</dbReference>
<dbReference type="PANTHER" id="PTHR40627:SF4">
    <property type="entry name" value="PRENYLTRANSFERASE ASQH1-RELATED"/>
    <property type="match status" value="1"/>
</dbReference>
<dbReference type="PIRSF" id="PIRSF000509">
    <property type="entry name" value="Trp_DMAT"/>
    <property type="match status" value="1"/>
</dbReference>
<keyword evidence="2" id="KW-0808">Transferase</keyword>
<dbReference type="SFLD" id="SFLDS00036">
    <property type="entry name" value="Aromatic_Prenyltransferase"/>
    <property type="match status" value="1"/>
</dbReference>
<organism evidence="4 5">
    <name type="scientific">Colletotrichum spinosum</name>
    <dbReference type="NCBI Taxonomy" id="1347390"/>
    <lineage>
        <taxon>Eukaryota</taxon>
        <taxon>Fungi</taxon>
        <taxon>Dikarya</taxon>
        <taxon>Ascomycota</taxon>
        <taxon>Pezizomycotina</taxon>
        <taxon>Sordariomycetes</taxon>
        <taxon>Hypocreomycetidae</taxon>
        <taxon>Glomerellales</taxon>
        <taxon>Glomerellaceae</taxon>
        <taxon>Colletotrichum</taxon>
        <taxon>Colletotrichum orbiculare species complex</taxon>
    </lineage>
</organism>
<evidence type="ECO:0000256" key="2">
    <source>
        <dbReference type="ARBA" id="ARBA00022679"/>
    </source>
</evidence>
<feature type="binding site" evidence="3">
    <location>
        <position position="105"/>
    </location>
    <ligand>
        <name>dimethylallyl diphosphate</name>
        <dbReference type="ChEBI" id="CHEBI:57623"/>
    </ligand>
</feature>
<dbReference type="AlphaFoldDB" id="A0A4R8QB56"/>